<evidence type="ECO:0000256" key="1">
    <source>
        <dbReference type="SAM" id="MobiDB-lite"/>
    </source>
</evidence>
<feature type="non-terminal residue" evidence="3">
    <location>
        <position position="1"/>
    </location>
</feature>
<reference evidence="3 4" key="1">
    <citation type="submission" date="2023-03" db="EMBL/GenBank/DDBJ databases">
        <title>High-quality genome of Scylla paramamosain provides insights in environmental adaptation.</title>
        <authorList>
            <person name="Zhang L."/>
        </authorList>
    </citation>
    <scope>NUCLEOTIDE SEQUENCE [LARGE SCALE GENOMIC DNA]</scope>
    <source>
        <strain evidence="3">LZ_2023a</strain>
        <tissue evidence="3">Muscle</tissue>
    </source>
</reference>
<dbReference type="Gene3D" id="2.60.40.10">
    <property type="entry name" value="Immunoglobulins"/>
    <property type="match status" value="2"/>
</dbReference>
<dbReference type="SMART" id="SM00409">
    <property type="entry name" value="IG"/>
    <property type="match status" value="1"/>
</dbReference>
<dbReference type="PANTHER" id="PTHR23279">
    <property type="entry name" value="DEFECTIVE PROBOSCIS EXTENSION RESPONSE DPR -RELATED"/>
    <property type="match status" value="1"/>
</dbReference>
<dbReference type="AlphaFoldDB" id="A0AAW0SH95"/>
<accession>A0AAW0SH95</accession>
<dbReference type="GO" id="GO:0032589">
    <property type="term" value="C:neuron projection membrane"/>
    <property type="evidence" value="ECO:0007669"/>
    <property type="project" value="TreeGrafter"/>
</dbReference>
<gene>
    <name evidence="3" type="ORF">O3P69_011903</name>
</gene>
<feature type="domain" description="Immunoglobulin" evidence="2">
    <location>
        <begin position="11"/>
        <end position="245"/>
    </location>
</feature>
<dbReference type="EMBL" id="JARAKH010000371">
    <property type="protein sequence ID" value="KAK8374461.1"/>
    <property type="molecule type" value="Genomic_DNA"/>
</dbReference>
<feature type="region of interest" description="Disordered" evidence="1">
    <location>
        <begin position="90"/>
        <end position="116"/>
    </location>
</feature>
<dbReference type="InterPro" id="IPR003599">
    <property type="entry name" value="Ig_sub"/>
</dbReference>
<evidence type="ECO:0000313" key="3">
    <source>
        <dbReference type="EMBL" id="KAK8374461.1"/>
    </source>
</evidence>
<dbReference type="InterPro" id="IPR036179">
    <property type="entry name" value="Ig-like_dom_sf"/>
</dbReference>
<feature type="compositionally biased region" description="Basic and acidic residues" evidence="1">
    <location>
        <begin position="90"/>
        <end position="99"/>
    </location>
</feature>
<evidence type="ECO:0000259" key="2">
    <source>
        <dbReference type="SMART" id="SM00409"/>
    </source>
</evidence>
<dbReference type="GO" id="GO:0050808">
    <property type="term" value="P:synapse organization"/>
    <property type="evidence" value="ECO:0007669"/>
    <property type="project" value="TreeGrafter"/>
</dbReference>
<comment type="caution">
    <text evidence="3">The sequence shown here is derived from an EMBL/GenBank/DDBJ whole genome shotgun (WGS) entry which is preliminary data.</text>
</comment>
<dbReference type="SUPFAM" id="SSF48726">
    <property type="entry name" value="Immunoglobulin"/>
    <property type="match status" value="1"/>
</dbReference>
<dbReference type="InterPro" id="IPR037448">
    <property type="entry name" value="Zig-8"/>
</dbReference>
<protein>
    <recommendedName>
        <fullName evidence="2">Immunoglobulin domain-containing protein</fullName>
    </recommendedName>
</protein>
<keyword evidence="4" id="KW-1185">Reference proteome</keyword>
<feature type="compositionally biased region" description="Low complexity" evidence="1">
    <location>
        <begin position="105"/>
        <end position="116"/>
    </location>
</feature>
<evidence type="ECO:0000313" key="4">
    <source>
        <dbReference type="Proteomes" id="UP001487740"/>
    </source>
</evidence>
<dbReference type="InterPro" id="IPR013783">
    <property type="entry name" value="Ig-like_fold"/>
</dbReference>
<organism evidence="3 4">
    <name type="scientific">Scylla paramamosain</name>
    <name type="common">Mud crab</name>
    <dbReference type="NCBI Taxonomy" id="85552"/>
    <lineage>
        <taxon>Eukaryota</taxon>
        <taxon>Metazoa</taxon>
        <taxon>Ecdysozoa</taxon>
        <taxon>Arthropoda</taxon>
        <taxon>Crustacea</taxon>
        <taxon>Multicrustacea</taxon>
        <taxon>Malacostraca</taxon>
        <taxon>Eumalacostraca</taxon>
        <taxon>Eucarida</taxon>
        <taxon>Decapoda</taxon>
        <taxon>Pleocyemata</taxon>
        <taxon>Brachyura</taxon>
        <taxon>Eubrachyura</taxon>
        <taxon>Portunoidea</taxon>
        <taxon>Portunidae</taxon>
        <taxon>Portuninae</taxon>
        <taxon>Scylla</taxon>
    </lineage>
</organism>
<proteinExistence type="predicted"/>
<name>A0AAW0SH95_SCYPA</name>
<sequence length="280" mass="31377">VRPEFGERPGDLNVTTFAGQTAHLPCTVKHLAGKRVSWIRGRDLQVLSTGRITFSTDVRISVLPGSSGKVKSRNRRNVHTNVEVEVVEVKGRGTDETPRRGNQKRNPANSSPPLLSRLARRRRRALEWPSWTTDYFYPFHHDEDTISGLGGSPAWFHRQLARFNSEGSRSYTDHLNPIAIYPQGPLTHDPQAKGHVPGPNYIEGVWEPEDYTLQIKYTKPEDAGTYICQINTEPRITQVVHLSVVNMRAEIVGSRELYVKAGTPVTLACKVNHGTLMPGE</sequence>
<dbReference type="Proteomes" id="UP001487740">
    <property type="component" value="Unassembled WGS sequence"/>
</dbReference>
<dbReference type="PANTHER" id="PTHR23279:SF46">
    <property type="entry name" value="DEFECTIVE PROBOSCIS EXTENSION RESPONSE 10, ISOFORM A-RELATED"/>
    <property type="match status" value="1"/>
</dbReference>